<dbReference type="InterPro" id="IPR029058">
    <property type="entry name" value="AB_hydrolase_fold"/>
</dbReference>
<evidence type="ECO:0000313" key="3">
    <source>
        <dbReference type="Proteomes" id="UP000622580"/>
    </source>
</evidence>
<name>A0A941HWP4_9CAUL</name>
<dbReference type="Proteomes" id="UP000622580">
    <property type="component" value="Unassembled WGS sequence"/>
</dbReference>
<dbReference type="AlphaFoldDB" id="A0A941HWP4"/>
<dbReference type="InterPro" id="IPR051044">
    <property type="entry name" value="MAG_DAG_Lipase"/>
</dbReference>
<dbReference type="InterPro" id="IPR022742">
    <property type="entry name" value="Hydrolase_4"/>
</dbReference>
<feature type="domain" description="Serine aminopeptidase S33" evidence="1">
    <location>
        <begin position="30"/>
        <end position="269"/>
    </location>
</feature>
<proteinExistence type="predicted"/>
<organism evidence="2 3">
    <name type="scientific">Phenylobacterium glaciei</name>
    <dbReference type="NCBI Taxonomy" id="2803784"/>
    <lineage>
        <taxon>Bacteria</taxon>
        <taxon>Pseudomonadati</taxon>
        <taxon>Pseudomonadota</taxon>
        <taxon>Alphaproteobacteria</taxon>
        <taxon>Caulobacterales</taxon>
        <taxon>Caulobacteraceae</taxon>
        <taxon>Phenylobacterium</taxon>
    </lineage>
</organism>
<sequence>MGYSEKQFRFDGGDGASIAGFRWADESVTPRAVLQIAHGMGEHARRYPDPLIPIMADGFVLYADDHRGHGYTAPSKAALGDFGENGAELVVEDIARLTDLARAENPGLPLVLLGHSLGSFFSQAYAFDHAGKIDGLVLSGTAAFGDRTGPAKKLDEMNADGPKPRTPYDWLSRDDAEVDKYIADPLCGFSRQPSAADSFGRVSARLRDPAEIAKIPKDLPLYIFVGDKDPINRDLELLHPLVNRYREAGLTRMEVKIYKGGRHEMLNEINRDEVVSDLLAWLRKTVG</sequence>
<dbReference type="PANTHER" id="PTHR11614">
    <property type="entry name" value="PHOSPHOLIPASE-RELATED"/>
    <property type="match status" value="1"/>
</dbReference>
<gene>
    <name evidence="2" type="ORF">JKL49_10030</name>
</gene>
<accession>A0A941HWP4</accession>
<reference evidence="2" key="1">
    <citation type="submission" date="2021-04" db="EMBL/GenBank/DDBJ databases">
        <title>Draft genome assembly of strain Phenylobacterium sp. 20VBR1 using MiniION and Illumina platforms.</title>
        <authorList>
            <person name="Thomas F.A."/>
            <person name="Krishnan K.P."/>
            <person name="Sinha R.K."/>
        </authorList>
    </citation>
    <scope>NUCLEOTIDE SEQUENCE</scope>
    <source>
        <strain evidence="2">20VBR1</strain>
    </source>
</reference>
<evidence type="ECO:0000313" key="2">
    <source>
        <dbReference type="EMBL" id="MBR7619725.1"/>
    </source>
</evidence>
<comment type="caution">
    <text evidence="2">The sequence shown here is derived from an EMBL/GenBank/DDBJ whole genome shotgun (WGS) entry which is preliminary data.</text>
</comment>
<dbReference type="EMBL" id="JAGSGD010000001">
    <property type="protein sequence ID" value="MBR7619725.1"/>
    <property type="molecule type" value="Genomic_DNA"/>
</dbReference>
<protein>
    <submittedName>
        <fullName evidence="2">Alpha/beta hydrolase</fullName>
    </submittedName>
</protein>
<keyword evidence="2" id="KW-0378">Hydrolase</keyword>
<dbReference type="Pfam" id="PF12146">
    <property type="entry name" value="Hydrolase_4"/>
    <property type="match status" value="1"/>
</dbReference>
<dbReference type="Gene3D" id="3.40.50.1820">
    <property type="entry name" value="alpha/beta hydrolase"/>
    <property type="match status" value="1"/>
</dbReference>
<dbReference type="GO" id="GO:0016787">
    <property type="term" value="F:hydrolase activity"/>
    <property type="evidence" value="ECO:0007669"/>
    <property type="project" value="UniProtKB-KW"/>
</dbReference>
<keyword evidence="3" id="KW-1185">Reference proteome</keyword>
<evidence type="ECO:0000259" key="1">
    <source>
        <dbReference type="Pfam" id="PF12146"/>
    </source>
</evidence>
<dbReference type="RefSeq" id="WP_215340066.1">
    <property type="nucleotide sequence ID" value="NZ_JAGSGD010000001.1"/>
</dbReference>
<dbReference type="SUPFAM" id="SSF53474">
    <property type="entry name" value="alpha/beta-Hydrolases"/>
    <property type="match status" value="1"/>
</dbReference>